<comment type="similarity">
    <text evidence="2">Belongs to the bacterial solute-binding protein 5 family.</text>
</comment>
<dbReference type="EMBL" id="BAAAUV010000006">
    <property type="protein sequence ID" value="GAA3210462.1"/>
    <property type="molecule type" value="Genomic_DNA"/>
</dbReference>
<dbReference type="PROSITE" id="PS51318">
    <property type="entry name" value="TAT"/>
    <property type="match status" value="1"/>
</dbReference>
<feature type="domain" description="Solute-binding protein family 5" evidence="5">
    <location>
        <begin position="92"/>
        <end position="457"/>
    </location>
</feature>
<keyword evidence="3" id="KW-0813">Transport</keyword>
<evidence type="ECO:0000256" key="1">
    <source>
        <dbReference type="ARBA" id="ARBA00004196"/>
    </source>
</evidence>
<organism evidence="6 7">
    <name type="scientific">Actinocorallia longicatena</name>
    <dbReference type="NCBI Taxonomy" id="111803"/>
    <lineage>
        <taxon>Bacteria</taxon>
        <taxon>Bacillati</taxon>
        <taxon>Actinomycetota</taxon>
        <taxon>Actinomycetes</taxon>
        <taxon>Streptosporangiales</taxon>
        <taxon>Thermomonosporaceae</taxon>
        <taxon>Actinocorallia</taxon>
    </lineage>
</organism>
<dbReference type="InterPro" id="IPR006311">
    <property type="entry name" value="TAT_signal"/>
</dbReference>
<comment type="subcellular location">
    <subcellularLocation>
        <location evidence="1">Cell envelope</location>
    </subcellularLocation>
</comment>
<evidence type="ECO:0000259" key="5">
    <source>
        <dbReference type="Pfam" id="PF00496"/>
    </source>
</evidence>
<keyword evidence="4" id="KW-0732">Signal</keyword>
<dbReference type="SUPFAM" id="SSF53850">
    <property type="entry name" value="Periplasmic binding protein-like II"/>
    <property type="match status" value="1"/>
</dbReference>
<gene>
    <name evidence="6" type="ORF">GCM10010468_28430</name>
</gene>
<dbReference type="InterPro" id="IPR030678">
    <property type="entry name" value="Peptide/Ni-bd"/>
</dbReference>
<dbReference type="PROSITE" id="PS51257">
    <property type="entry name" value="PROKAR_LIPOPROTEIN"/>
    <property type="match status" value="1"/>
</dbReference>
<evidence type="ECO:0000256" key="2">
    <source>
        <dbReference type="ARBA" id="ARBA00005695"/>
    </source>
</evidence>
<evidence type="ECO:0000313" key="7">
    <source>
        <dbReference type="Proteomes" id="UP001501237"/>
    </source>
</evidence>
<dbReference type="Proteomes" id="UP001501237">
    <property type="component" value="Unassembled WGS sequence"/>
</dbReference>
<dbReference type="PANTHER" id="PTHR30290">
    <property type="entry name" value="PERIPLASMIC BINDING COMPONENT OF ABC TRANSPORTER"/>
    <property type="match status" value="1"/>
</dbReference>
<dbReference type="Pfam" id="PF00496">
    <property type="entry name" value="SBP_bac_5"/>
    <property type="match status" value="1"/>
</dbReference>
<dbReference type="InterPro" id="IPR039424">
    <property type="entry name" value="SBP_5"/>
</dbReference>
<keyword evidence="7" id="KW-1185">Reference proteome</keyword>
<name>A0ABP6QBH1_9ACTN</name>
<dbReference type="Gene3D" id="3.40.190.10">
    <property type="entry name" value="Periplasmic binding protein-like II"/>
    <property type="match status" value="1"/>
</dbReference>
<evidence type="ECO:0000313" key="6">
    <source>
        <dbReference type="EMBL" id="GAA3210462.1"/>
    </source>
</evidence>
<proteinExistence type="inferred from homology"/>
<dbReference type="CDD" id="cd00995">
    <property type="entry name" value="PBP2_NikA_DppA_OppA_like"/>
    <property type="match status" value="1"/>
</dbReference>
<dbReference type="InterPro" id="IPR000914">
    <property type="entry name" value="SBP_5_dom"/>
</dbReference>
<reference evidence="7" key="1">
    <citation type="journal article" date="2019" name="Int. J. Syst. Evol. Microbiol.">
        <title>The Global Catalogue of Microorganisms (GCM) 10K type strain sequencing project: providing services to taxonomists for standard genome sequencing and annotation.</title>
        <authorList>
            <consortium name="The Broad Institute Genomics Platform"/>
            <consortium name="The Broad Institute Genome Sequencing Center for Infectious Disease"/>
            <person name="Wu L."/>
            <person name="Ma J."/>
        </authorList>
    </citation>
    <scope>NUCLEOTIDE SEQUENCE [LARGE SCALE GENOMIC DNA]</scope>
    <source>
        <strain evidence="7">JCM 9377</strain>
    </source>
</reference>
<protein>
    <submittedName>
        <fullName evidence="6">ABC transporter substrate-binding protein</fullName>
    </submittedName>
</protein>
<dbReference type="Gene3D" id="3.10.105.10">
    <property type="entry name" value="Dipeptide-binding Protein, Domain 3"/>
    <property type="match status" value="1"/>
</dbReference>
<accession>A0ABP6QBH1</accession>
<dbReference type="RefSeq" id="WP_344827679.1">
    <property type="nucleotide sequence ID" value="NZ_BAAAUV010000006.1"/>
</dbReference>
<comment type="caution">
    <text evidence="6">The sequence shown here is derived from an EMBL/GenBank/DDBJ whole genome shotgun (WGS) entry which is preliminary data.</text>
</comment>
<evidence type="ECO:0000256" key="4">
    <source>
        <dbReference type="ARBA" id="ARBA00022729"/>
    </source>
</evidence>
<dbReference type="PIRSF" id="PIRSF002741">
    <property type="entry name" value="MppA"/>
    <property type="match status" value="1"/>
</dbReference>
<evidence type="ECO:0000256" key="3">
    <source>
        <dbReference type="ARBA" id="ARBA00022448"/>
    </source>
</evidence>
<sequence>MDVHAKAQLNRRSLLRSIAVLGGVATVPGLLAACGAPSSGGKAATGGTLDVLKVALPSSISTLDVSREAGIMNYVVALLCQEALVGVGADGKLVPALAESWTSTDAKTFVYKLRQGVTFADGSPVTAADVVASLEANAKTGSTSAFAYAYAGVDSIRATGEHEVTIVLKQTDSSFEWTVSPGTLLVTSAAFLKNGDKIGTPDTKILGTGPYKVTEFAPDSHVTLERNDSWWGGKAAIAKIRIDFITDDSTRLLAMRQGSADIALNVPLEQLSQWEALSGVDVLTTTDRSLVTLAFNTAVAPFDDVHVRKAVAHAVDRPGIVKSVLGGHAEVATTLPSPAQWGGLPADQVTAMYAGIPQYGFDLAKAREELALSKAPKGFKAELHYPNSGPQLGKAALTLAQNLRELGIELTVKEVTLEAWIAELTERKAGIAFGWYFATTGDPGEFTQQLLNGANAGKGGTNIASYDVAEVTRALDDAKATTDVAARGRLIGDALTRSAADVPYQPLWWGQAATAFGPKVTVKDYGPYFFIGPWAARVGPK</sequence>
<dbReference type="PANTHER" id="PTHR30290:SF10">
    <property type="entry name" value="PERIPLASMIC OLIGOPEPTIDE-BINDING PROTEIN-RELATED"/>
    <property type="match status" value="1"/>
</dbReference>